<dbReference type="InterPro" id="IPR029058">
    <property type="entry name" value="AB_hydrolase_fold"/>
</dbReference>
<name>A0A917DWH4_9BACT</name>
<dbReference type="PANTHER" id="PTHR48098">
    <property type="entry name" value="ENTEROCHELIN ESTERASE-RELATED"/>
    <property type="match status" value="1"/>
</dbReference>
<dbReference type="Pfam" id="PF00756">
    <property type="entry name" value="Esterase"/>
    <property type="match status" value="1"/>
</dbReference>
<keyword evidence="2" id="KW-1185">Reference proteome</keyword>
<dbReference type="RefSeq" id="WP_188769878.1">
    <property type="nucleotide sequence ID" value="NZ_BMKK01000012.1"/>
</dbReference>
<dbReference type="Gene3D" id="3.40.50.1820">
    <property type="entry name" value="alpha/beta hydrolase"/>
    <property type="match status" value="1"/>
</dbReference>
<evidence type="ECO:0000313" key="2">
    <source>
        <dbReference type="Proteomes" id="UP000609064"/>
    </source>
</evidence>
<dbReference type="AlphaFoldDB" id="A0A917DWH4"/>
<keyword evidence="1" id="KW-0067">ATP-binding</keyword>
<gene>
    <name evidence="1" type="ORF">GCM10011514_46050</name>
</gene>
<organism evidence="1 2">
    <name type="scientific">Emticicia aquatilis</name>
    <dbReference type="NCBI Taxonomy" id="1537369"/>
    <lineage>
        <taxon>Bacteria</taxon>
        <taxon>Pseudomonadati</taxon>
        <taxon>Bacteroidota</taxon>
        <taxon>Cytophagia</taxon>
        <taxon>Cytophagales</taxon>
        <taxon>Leadbetterellaceae</taxon>
        <taxon>Emticicia</taxon>
    </lineage>
</organism>
<reference evidence="1" key="2">
    <citation type="submission" date="2020-09" db="EMBL/GenBank/DDBJ databases">
        <authorList>
            <person name="Sun Q."/>
            <person name="Zhou Y."/>
        </authorList>
    </citation>
    <scope>NUCLEOTIDE SEQUENCE</scope>
    <source>
        <strain evidence="1">CGMCC 1.15958</strain>
    </source>
</reference>
<sequence>MSNRNLLSLELTTPVDDERPVYLSGNFCEWNPDVSDFEMKRVSKGKYKFTFAPEVTLPEKIEYKYTRGGWDFVELDTYGNAPSNRVIESLSGHYADFVPYWRQDGSTAFIKKLMPKVQVVSEKFEIPQLGKTRKIYILLPHDYDQNLDKHYPVLYMQDAQNLFGKGSSYGNWEIDKRLSLLAKKELGDVIIVAIEHGEEERFNEYSPYTVEKKGKGLGMKYANFIVRNLKPYIDANYRTKTERQFTGIGGSSMGGLISIYAGLMYPESIGRLMVLSPALWVSPKIYFDAIEFFNPLDTKIYLYGGGKESAAMIPNVKKMKETIESQGWDAEKIQIKLSTDPKGEHNEKRWGQEFPKAIEWLFF</sequence>
<accession>A0A917DWH4</accession>
<protein>
    <submittedName>
        <fullName evidence="1">Phosphonate ABC transporter ATP-binding protein</fullName>
    </submittedName>
</protein>
<reference evidence="1" key="1">
    <citation type="journal article" date="2014" name="Int. J. Syst. Evol. Microbiol.">
        <title>Complete genome sequence of Corynebacterium casei LMG S-19264T (=DSM 44701T), isolated from a smear-ripened cheese.</title>
        <authorList>
            <consortium name="US DOE Joint Genome Institute (JGI-PGF)"/>
            <person name="Walter F."/>
            <person name="Albersmeier A."/>
            <person name="Kalinowski J."/>
            <person name="Ruckert C."/>
        </authorList>
    </citation>
    <scope>NUCLEOTIDE SEQUENCE</scope>
    <source>
        <strain evidence="1">CGMCC 1.15958</strain>
    </source>
</reference>
<keyword evidence="1" id="KW-0547">Nucleotide-binding</keyword>
<comment type="caution">
    <text evidence="1">The sequence shown here is derived from an EMBL/GenBank/DDBJ whole genome shotgun (WGS) entry which is preliminary data.</text>
</comment>
<dbReference type="EMBL" id="BMKK01000012">
    <property type="protein sequence ID" value="GGD76922.1"/>
    <property type="molecule type" value="Genomic_DNA"/>
</dbReference>
<dbReference type="SUPFAM" id="SSF53474">
    <property type="entry name" value="alpha/beta-Hydrolases"/>
    <property type="match status" value="1"/>
</dbReference>
<dbReference type="InterPro" id="IPR000801">
    <property type="entry name" value="Esterase-like"/>
</dbReference>
<dbReference type="Proteomes" id="UP000609064">
    <property type="component" value="Unassembled WGS sequence"/>
</dbReference>
<dbReference type="GO" id="GO:0005524">
    <property type="term" value="F:ATP binding"/>
    <property type="evidence" value="ECO:0007669"/>
    <property type="project" value="UniProtKB-KW"/>
</dbReference>
<dbReference type="InterPro" id="IPR050583">
    <property type="entry name" value="Mycobacterial_A85_antigen"/>
</dbReference>
<evidence type="ECO:0000313" key="1">
    <source>
        <dbReference type="EMBL" id="GGD76922.1"/>
    </source>
</evidence>
<proteinExistence type="predicted"/>
<dbReference type="PANTHER" id="PTHR48098:SF6">
    <property type="entry name" value="FERRI-BACILLIBACTIN ESTERASE BESA"/>
    <property type="match status" value="1"/>
</dbReference>